<proteinExistence type="inferred from homology"/>
<evidence type="ECO:0000256" key="1">
    <source>
        <dbReference type="ARBA" id="ARBA00004141"/>
    </source>
</evidence>
<evidence type="ECO:0000256" key="2">
    <source>
        <dbReference type="ARBA" id="ARBA00022692"/>
    </source>
</evidence>
<dbReference type="AlphaFoldDB" id="A0A2A2KTH0"/>
<dbReference type="InterPro" id="IPR021134">
    <property type="entry name" value="Bestrophin-like"/>
</dbReference>
<keyword evidence="6" id="KW-0407">Ion channel</keyword>
<name>A0A2A2KTH0_9BILA</name>
<reference evidence="7 8" key="1">
    <citation type="journal article" date="2017" name="Curr. Biol.">
        <title>Genome architecture and evolution of a unichromosomal asexual nematode.</title>
        <authorList>
            <person name="Fradin H."/>
            <person name="Zegar C."/>
            <person name="Gutwein M."/>
            <person name="Lucas J."/>
            <person name="Kovtun M."/>
            <person name="Corcoran D."/>
            <person name="Baugh L.R."/>
            <person name="Kiontke K."/>
            <person name="Gunsalus K."/>
            <person name="Fitch D.H."/>
            <person name="Piano F."/>
        </authorList>
    </citation>
    <scope>NUCLEOTIDE SEQUENCE [LARGE SCALE GENOMIC DNA]</scope>
    <source>
        <strain evidence="7">PF1309</strain>
    </source>
</reference>
<dbReference type="OrthoDB" id="201595at2759"/>
<evidence type="ECO:0000256" key="5">
    <source>
        <dbReference type="ARBA" id="ARBA00034769"/>
    </source>
</evidence>
<organism evidence="7 8">
    <name type="scientific">Diploscapter pachys</name>
    <dbReference type="NCBI Taxonomy" id="2018661"/>
    <lineage>
        <taxon>Eukaryota</taxon>
        <taxon>Metazoa</taxon>
        <taxon>Ecdysozoa</taxon>
        <taxon>Nematoda</taxon>
        <taxon>Chromadorea</taxon>
        <taxon>Rhabditida</taxon>
        <taxon>Rhabditina</taxon>
        <taxon>Rhabditomorpha</taxon>
        <taxon>Rhabditoidea</taxon>
        <taxon>Rhabditidae</taxon>
        <taxon>Diploscapter</taxon>
    </lineage>
</organism>
<evidence type="ECO:0000256" key="4">
    <source>
        <dbReference type="ARBA" id="ARBA00023136"/>
    </source>
</evidence>
<dbReference type="GO" id="GO:0005886">
    <property type="term" value="C:plasma membrane"/>
    <property type="evidence" value="ECO:0007669"/>
    <property type="project" value="UniProtKB-SubCell"/>
</dbReference>
<dbReference type="STRING" id="2018661.A0A2A2KTH0"/>
<keyword evidence="6" id="KW-0406">Ion transport</keyword>
<comment type="subcellular location">
    <subcellularLocation>
        <location evidence="6">Cell membrane</location>
        <topology evidence="6">Multi-pass membrane protein</topology>
    </subcellularLocation>
    <subcellularLocation>
        <location evidence="1">Membrane</location>
        <topology evidence="1">Multi-pass membrane protein</topology>
    </subcellularLocation>
</comment>
<keyword evidence="4" id="KW-0472">Membrane</keyword>
<comment type="caution">
    <text evidence="7">The sequence shown here is derived from an EMBL/GenBank/DDBJ whole genome shotgun (WGS) entry which is preliminary data.</text>
</comment>
<comment type="function">
    <text evidence="6">Forms chloride channels.</text>
</comment>
<dbReference type="GO" id="GO:0034707">
    <property type="term" value="C:chloride channel complex"/>
    <property type="evidence" value="ECO:0007669"/>
    <property type="project" value="UniProtKB-KW"/>
</dbReference>
<comment type="similarity">
    <text evidence="5 6">Belongs to the anion channel-forming bestrophin (TC 1.A.46) family. Calcium-sensitive chloride channel subfamily.</text>
</comment>
<keyword evidence="8" id="KW-1185">Reference proteome</keyword>
<dbReference type="InterPro" id="IPR000615">
    <property type="entry name" value="Bestrophin"/>
</dbReference>
<evidence type="ECO:0000256" key="6">
    <source>
        <dbReference type="RuleBase" id="RU363126"/>
    </source>
</evidence>
<keyword evidence="2" id="KW-0812">Transmembrane</keyword>
<protein>
    <recommendedName>
        <fullName evidence="6">Bestrophin homolog</fullName>
    </recommendedName>
</protein>
<keyword evidence="6" id="KW-0868">Chloride</keyword>
<gene>
    <name evidence="7" type="ORF">WR25_04124</name>
</gene>
<keyword evidence="6" id="KW-0813">Transport</keyword>
<accession>A0A2A2KTH0</accession>
<keyword evidence="3" id="KW-1133">Transmembrane helix</keyword>
<keyword evidence="6" id="KW-1003">Cell membrane</keyword>
<dbReference type="EMBL" id="LIAE01007734">
    <property type="protein sequence ID" value="PAV77296.1"/>
    <property type="molecule type" value="Genomic_DNA"/>
</dbReference>
<evidence type="ECO:0000256" key="3">
    <source>
        <dbReference type="ARBA" id="ARBA00022989"/>
    </source>
</evidence>
<dbReference type="Pfam" id="PF01062">
    <property type="entry name" value="Bestrophin"/>
    <property type="match status" value="1"/>
</dbReference>
<keyword evidence="6" id="KW-0869">Chloride channel</keyword>
<dbReference type="Proteomes" id="UP000218231">
    <property type="component" value="Unassembled WGS sequence"/>
</dbReference>
<dbReference type="GO" id="GO:0005254">
    <property type="term" value="F:chloride channel activity"/>
    <property type="evidence" value="ECO:0007669"/>
    <property type="project" value="UniProtKB-KW"/>
</dbReference>
<sequence>MVNLLASSHEENFFSFTVVSRWWQQFQNLNWPEDLLAVLCTFLHANDEKSQKRRHAIARYLNLSAILALRDVSSKVRLRFPHISTFVTTGLLTEKEFDKLQKIENECENIRWMTPLHWVQQIVRKEEEENKPTAGLMGAFLTELKTFRQNLRRLYVYDWINVPLDESEEDDFWKNRGSQLPVLPHTLQSRKLREHAPKLHSYVPIGAQETKEMGNVQSKCCSIEQRKR</sequence>
<evidence type="ECO:0000313" key="8">
    <source>
        <dbReference type="Proteomes" id="UP000218231"/>
    </source>
</evidence>
<dbReference type="PANTHER" id="PTHR10736">
    <property type="entry name" value="BESTROPHIN"/>
    <property type="match status" value="1"/>
</dbReference>
<dbReference type="PANTHER" id="PTHR10736:SF28">
    <property type="entry name" value="BESTROPHIN HOMOLOG 13"/>
    <property type="match status" value="1"/>
</dbReference>
<evidence type="ECO:0000313" key="7">
    <source>
        <dbReference type="EMBL" id="PAV77296.1"/>
    </source>
</evidence>